<keyword evidence="2" id="KW-1185">Reference proteome</keyword>
<dbReference type="EMBL" id="JAPTMU010000022">
    <property type="protein sequence ID" value="KAJ4924963.1"/>
    <property type="molecule type" value="Genomic_DNA"/>
</dbReference>
<evidence type="ECO:0000313" key="2">
    <source>
        <dbReference type="Proteomes" id="UP001219934"/>
    </source>
</evidence>
<dbReference type="PANTHER" id="PTHR11697:SF230">
    <property type="entry name" value="ZINC FINGER, MYM DOMAIN CONTAINING 1"/>
    <property type="match status" value="1"/>
</dbReference>
<organism evidence="1 2">
    <name type="scientific">Pogonophryne albipinna</name>
    <dbReference type="NCBI Taxonomy" id="1090488"/>
    <lineage>
        <taxon>Eukaryota</taxon>
        <taxon>Metazoa</taxon>
        <taxon>Chordata</taxon>
        <taxon>Craniata</taxon>
        <taxon>Vertebrata</taxon>
        <taxon>Euteleostomi</taxon>
        <taxon>Actinopterygii</taxon>
        <taxon>Neopterygii</taxon>
        <taxon>Teleostei</taxon>
        <taxon>Neoteleostei</taxon>
        <taxon>Acanthomorphata</taxon>
        <taxon>Eupercaria</taxon>
        <taxon>Perciformes</taxon>
        <taxon>Notothenioidei</taxon>
        <taxon>Pogonophryne</taxon>
    </lineage>
</organism>
<dbReference type="InterPro" id="IPR012337">
    <property type="entry name" value="RNaseH-like_sf"/>
</dbReference>
<accession>A0AAD6AH34</accession>
<dbReference type="InterPro" id="IPR055298">
    <property type="entry name" value="AtLOH3-like"/>
</dbReference>
<dbReference type="SUPFAM" id="SSF53098">
    <property type="entry name" value="Ribonuclease H-like"/>
    <property type="match status" value="1"/>
</dbReference>
<dbReference type="PANTHER" id="PTHR11697">
    <property type="entry name" value="GENERAL TRANSCRIPTION FACTOR 2-RELATED ZINC FINGER PROTEIN"/>
    <property type="match status" value="1"/>
</dbReference>
<sequence>MATSETCDAKSLTELVLSKLRDIGLCTDKVLSQCYDGANVMSGVHGGMQKILQEELDVCNSLYKFFRKPTVAAVYTGEKLKRLLDQRWTGHLATVTVIMKSLEHIVHLLREIEDNQTSAAEVRIESTGILKAITQPSFQFIACMMYQILSLLDPPNTALQAKSTDLYTGVRLVQSALVCVEEL</sequence>
<comment type="caution">
    <text evidence="1">The sequence shown here is derived from an EMBL/GenBank/DDBJ whole genome shotgun (WGS) entry which is preliminary data.</text>
</comment>
<dbReference type="AlphaFoldDB" id="A0AAD6AH34"/>
<dbReference type="Proteomes" id="UP001219934">
    <property type="component" value="Unassembled WGS sequence"/>
</dbReference>
<protein>
    <recommendedName>
        <fullName evidence="3">DUF4371 domain-containing protein</fullName>
    </recommendedName>
</protein>
<proteinExistence type="predicted"/>
<evidence type="ECO:0008006" key="3">
    <source>
        <dbReference type="Google" id="ProtNLM"/>
    </source>
</evidence>
<gene>
    <name evidence="1" type="ORF">JOQ06_003910</name>
</gene>
<evidence type="ECO:0000313" key="1">
    <source>
        <dbReference type="EMBL" id="KAJ4924963.1"/>
    </source>
</evidence>
<reference evidence="1" key="1">
    <citation type="submission" date="2022-11" db="EMBL/GenBank/DDBJ databases">
        <title>Chromosome-level genome of Pogonophryne albipinna.</title>
        <authorList>
            <person name="Jo E."/>
        </authorList>
    </citation>
    <scope>NUCLEOTIDE SEQUENCE</scope>
    <source>
        <strain evidence="1">SGF0006</strain>
        <tissue evidence="1">Muscle</tissue>
    </source>
</reference>
<name>A0AAD6AH34_9TELE</name>